<evidence type="ECO:0000313" key="2">
    <source>
        <dbReference type="Proteomes" id="UP000317940"/>
    </source>
</evidence>
<dbReference type="OrthoDB" id="4269013at2"/>
<proteinExistence type="predicted"/>
<organism evidence="1 2">
    <name type="scientific">Kitasatospora viridis</name>
    <dbReference type="NCBI Taxonomy" id="281105"/>
    <lineage>
        <taxon>Bacteria</taxon>
        <taxon>Bacillati</taxon>
        <taxon>Actinomycetota</taxon>
        <taxon>Actinomycetes</taxon>
        <taxon>Kitasatosporales</taxon>
        <taxon>Streptomycetaceae</taxon>
        <taxon>Kitasatospora</taxon>
    </lineage>
</organism>
<keyword evidence="2" id="KW-1185">Reference proteome</keyword>
<gene>
    <name evidence="1" type="ORF">FHX73_113774</name>
</gene>
<evidence type="ECO:0000313" key="1">
    <source>
        <dbReference type="EMBL" id="TWF99914.1"/>
    </source>
</evidence>
<dbReference type="EMBL" id="VIWT01000001">
    <property type="protein sequence ID" value="TWF99914.1"/>
    <property type="molecule type" value="Genomic_DNA"/>
</dbReference>
<name>A0A561UKM6_9ACTN</name>
<protein>
    <submittedName>
        <fullName evidence="1">Uncharacterized protein</fullName>
    </submittedName>
</protein>
<reference evidence="1 2" key="1">
    <citation type="submission" date="2019-06" db="EMBL/GenBank/DDBJ databases">
        <title>Sequencing the genomes of 1000 actinobacteria strains.</title>
        <authorList>
            <person name="Klenk H.-P."/>
        </authorList>
    </citation>
    <scope>NUCLEOTIDE SEQUENCE [LARGE SCALE GENOMIC DNA]</scope>
    <source>
        <strain evidence="1 2">DSM 44826</strain>
    </source>
</reference>
<dbReference type="RefSeq" id="WP_145906092.1">
    <property type="nucleotide sequence ID" value="NZ_BAAAMZ010000021.1"/>
</dbReference>
<comment type="caution">
    <text evidence="1">The sequence shown here is derived from an EMBL/GenBank/DDBJ whole genome shotgun (WGS) entry which is preliminary data.</text>
</comment>
<sequence>MARIYATAADYQAYSGQPTDTDTDRLLGRAAAFLDAQVFRLCHYIADPVTTLPSDPIVAGAFRDAVCAQVEWWAAVGESIGIGGVGTYGTVRIGTVHMQDPKVGTATTSAARQIAPAVWDALQSPDLAWPVHFQLGAVTMW</sequence>
<accession>A0A561UKM6</accession>
<dbReference type="Proteomes" id="UP000317940">
    <property type="component" value="Unassembled WGS sequence"/>
</dbReference>
<dbReference type="AlphaFoldDB" id="A0A561UKM6"/>